<dbReference type="PANTHER" id="PTHR37984:SF5">
    <property type="entry name" value="PROTEIN NYNRIN-LIKE"/>
    <property type="match status" value="1"/>
</dbReference>
<keyword evidence="4" id="KW-0255">Endonuclease</keyword>
<keyword evidence="1" id="KW-0808">Transferase</keyword>
<dbReference type="EMBL" id="QOIP01000012">
    <property type="protein sequence ID" value="RLU16162.1"/>
    <property type="molecule type" value="Genomic_DNA"/>
</dbReference>
<dbReference type="InterPro" id="IPR021109">
    <property type="entry name" value="Peptidase_aspartic_dom_sf"/>
</dbReference>
<keyword evidence="4" id="KW-0378">Hydrolase</keyword>
<accession>A0A3L8D7V3</accession>
<gene>
    <name evidence="8" type="ORF">DMN91_011922</name>
</gene>
<dbReference type="Proteomes" id="UP000279307">
    <property type="component" value="Chromosome 12"/>
</dbReference>
<dbReference type="InterPro" id="IPR001878">
    <property type="entry name" value="Znf_CCHC"/>
</dbReference>
<dbReference type="GO" id="GO:0016779">
    <property type="term" value="F:nucleotidyltransferase activity"/>
    <property type="evidence" value="ECO:0007669"/>
    <property type="project" value="UniProtKB-KW"/>
</dbReference>
<reference evidence="8" key="1">
    <citation type="journal article" date="2018" name="Genome Res.">
        <title>The genomic architecture and molecular evolution of ant odorant receptors.</title>
        <authorList>
            <person name="McKenzie S.K."/>
            <person name="Kronauer D.J.C."/>
        </authorList>
    </citation>
    <scope>NUCLEOTIDE SEQUENCE [LARGE SCALE GENOMIC DNA]</scope>
    <source>
        <strain evidence="8">Clonal line C1</strain>
    </source>
</reference>
<keyword evidence="5" id="KW-0863">Zinc-finger</keyword>
<keyword evidence="3" id="KW-0540">Nuclease</keyword>
<evidence type="ECO:0000256" key="1">
    <source>
        <dbReference type="ARBA" id="ARBA00022679"/>
    </source>
</evidence>
<keyword evidence="5" id="KW-0862">Zinc</keyword>
<dbReference type="InterPro" id="IPR043502">
    <property type="entry name" value="DNA/RNA_pol_sf"/>
</dbReference>
<dbReference type="PROSITE" id="PS50158">
    <property type="entry name" value="ZF_CCHC"/>
    <property type="match status" value="1"/>
</dbReference>
<evidence type="ECO:0000256" key="3">
    <source>
        <dbReference type="ARBA" id="ARBA00022722"/>
    </source>
</evidence>
<dbReference type="GO" id="GO:0004519">
    <property type="term" value="F:endonuclease activity"/>
    <property type="evidence" value="ECO:0007669"/>
    <property type="project" value="UniProtKB-KW"/>
</dbReference>
<dbReference type="SUPFAM" id="SSF56672">
    <property type="entry name" value="DNA/RNA polymerases"/>
    <property type="match status" value="1"/>
</dbReference>
<sequence>MTEAVVHGNFAIEIFDPAVTTWNRWLQRFEGAVTVFKVADTQKVAYFLHFIGPASFDLICDKLAPADPYKQPYTILTDKLAEFYSPIPLEIAENFRFHQRKQQEGETVQQFVATLQKLSLYCNFGSYLQTALRNHMVFGLRSKRIQSRLLEMRNLTFEKAVETAVSMELSEKDANQLQAIVPTSVDYVNQKEAGISRKNNIGSQKKKFRREKPNFTNATAKFKRNTAHAAVQLGNLSGNVTCYRCGGKHLASNCTLNRETVCLSCGGKGHIQRVCMKKSKASVNPLSEILCVQGEHQEYRGKYYTTMIVDKVPVRFEIDSGAAVTIISRKFLRTSFPDVLLKLSDLRLITFCKTTIPVCGYVEVQVHYNGREKKLHMYVSETDRDPLLGREWIQQLKVQLADTAFTLNTFSLDEINAILREYEQMLDLCDTSIKDVQARFTLKENTRPVFLKARKVPFKLMPMVEKEINRLVTEVDEHPLPTIDELFYSLSGGQKFSKIDLKQAYLQMQVHPDDQEFLTLNTHKDDIRVTGPNDRVHLERLKEDSICYCGYRIDKVGIHKEDAKMEAIEQMPRPTNISELRAFLGMNTKLHSNEDALSRLPVIAENTPELDVVDNYEVQLSETLPVTHVKLAKEIGKDKELQKWLLGRIKTKLGKLHYIVQLDNGKEWKRHVNQLRKIGEVPIQNENEEVDDYTPPDFQNKPVEIPFEPHVEAQENVQPPVQGTAEAQVNLPIPRRSQRQRTAPKLYNDFVTS</sequence>
<keyword evidence="5" id="KW-0479">Metal-binding</keyword>
<comment type="caution">
    <text evidence="8">The sequence shown here is derived from an EMBL/GenBank/DDBJ whole genome shotgun (WGS) entry which is preliminary data.</text>
</comment>
<keyword evidence="2" id="KW-0548">Nucleotidyltransferase</keyword>
<evidence type="ECO:0000256" key="4">
    <source>
        <dbReference type="ARBA" id="ARBA00022759"/>
    </source>
</evidence>
<dbReference type="Gene3D" id="2.40.70.10">
    <property type="entry name" value="Acid Proteases"/>
    <property type="match status" value="1"/>
</dbReference>
<proteinExistence type="predicted"/>
<dbReference type="PANTHER" id="PTHR37984">
    <property type="entry name" value="PROTEIN CBG26694"/>
    <property type="match status" value="1"/>
</dbReference>
<dbReference type="Gene3D" id="4.10.60.10">
    <property type="entry name" value="Zinc finger, CCHC-type"/>
    <property type="match status" value="1"/>
</dbReference>
<evidence type="ECO:0000313" key="8">
    <source>
        <dbReference type="EMBL" id="RLU16162.1"/>
    </source>
</evidence>
<dbReference type="SUPFAM" id="SSF57756">
    <property type="entry name" value="Retrovirus zinc finger-like domains"/>
    <property type="match status" value="1"/>
</dbReference>
<feature type="region of interest" description="Disordered" evidence="6">
    <location>
        <begin position="716"/>
        <end position="753"/>
    </location>
</feature>
<dbReference type="SUPFAM" id="SSF50630">
    <property type="entry name" value="Acid proteases"/>
    <property type="match status" value="1"/>
</dbReference>
<reference evidence="8" key="2">
    <citation type="submission" date="2018-07" db="EMBL/GenBank/DDBJ databases">
        <authorList>
            <person name="Mckenzie S.K."/>
            <person name="Kronauer D.J.C."/>
        </authorList>
    </citation>
    <scope>NUCLEOTIDE SEQUENCE</scope>
    <source>
        <strain evidence="8">Clonal line C1</strain>
    </source>
</reference>
<dbReference type="SMART" id="SM00343">
    <property type="entry name" value="ZnF_C2HC"/>
    <property type="match status" value="2"/>
</dbReference>
<dbReference type="AlphaFoldDB" id="A0A3L8D7V3"/>
<dbReference type="OrthoDB" id="7550137at2759"/>
<dbReference type="GO" id="GO:0071897">
    <property type="term" value="P:DNA biosynthetic process"/>
    <property type="evidence" value="ECO:0007669"/>
    <property type="project" value="UniProtKB-ARBA"/>
</dbReference>
<feature type="compositionally biased region" description="Polar residues" evidence="6">
    <location>
        <begin position="716"/>
        <end position="727"/>
    </location>
</feature>
<dbReference type="GO" id="GO:0008270">
    <property type="term" value="F:zinc ion binding"/>
    <property type="evidence" value="ECO:0007669"/>
    <property type="project" value="UniProtKB-KW"/>
</dbReference>
<organism evidence="8">
    <name type="scientific">Ooceraea biroi</name>
    <name type="common">Clonal raider ant</name>
    <name type="synonym">Cerapachys biroi</name>
    <dbReference type="NCBI Taxonomy" id="2015173"/>
    <lineage>
        <taxon>Eukaryota</taxon>
        <taxon>Metazoa</taxon>
        <taxon>Ecdysozoa</taxon>
        <taxon>Arthropoda</taxon>
        <taxon>Hexapoda</taxon>
        <taxon>Insecta</taxon>
        <taxon>Pterygota</taxon>
        <taxon>Neoptera</taxon>
        <taxon>Endopterygota</taxon>
        <taxon>Hymenoptera</taxon>
        <taxon>Apocrita</taxon>
        <taxon>Aculeata</taxon>
        <taxon>Formicoidea</taxon>
        <taxon>Formicidae</taxon>
        <taxon>Dorylinae</taxon>
        <taxon>Ooceraea</taxon>
    </lineage>
</organism>
<protein>
    <recommendedName>
        <fullName evidence="7">CCHC-type domain-containing protein</fullName>
    </recommendedName>
</protein>
<name>A0A3L8D7V3_OOCBI</name>
<dbReference type="Gene3D" id="3.30.70.270">
    <property type="match status" value="1"/>
</dbReference>
<evidence type="ECO:0000259" key="7">
    <source>
        <dbReference type="PROSITE" id="PS50158"/>
    </source>
</evidence>
<dbReference type="InterPro" id="IPR036875">
    <property type="entry name" value="Znf_CCHC_sf"/>
</dbReference>
<evidence type="ECO:0000256" key="6">
    <source>
        <dbReference type="SAM" id="MobiDB-lite"/>
    </source>
</evidence>
<feature type="domain" description="CCHC-type" evidence="7">
    <location>
        <begin position="262"/>
        <end position="275"/>
    </location>
</feature>
<evidence type="ECO:0000256" key="5">
    <source>
        <dbReference type="PROSITE-ProRule" id="PRU00047"/>
    </source>
</evidence>
<evidence type="ECO:0000256" key="2">
    <source>
        <dbReference type="ARBA" id="ARBA00022695"/>
    </source>
</evidence>
<dbReference type="InterPro" id="IPR050951">
    <property type="entry name" value="Retrovirus_Pol_polyprotein"/>
</dbReference>
<dbReference type="GO" id="GO:0003676">
    <property type="term" value="F:nucleic acid binding"/>
    <property type="evidence" value="ECO:0007669"/>
    <property type="project" value="InterPro"/>
</dbReference>
<dbReference type="InterPro" id="IPR043128">
    <property type="entry name" value="Rev_trsase/Diguanyl_cyclase"/>
</dbReference>